<dbReference type="GO" id="GO:0008013">
    <property type="term" value="F:beta-catenin binding"/>
    <property type="evidence" value="ECO:0007669"/>
    <property type="project" value="TreeGrafter"/>
</dbReference>
<evidence type="ECO:0000259" key="6">
    <source>
        <dbReference type="PROSITE" id="PS50268"/>
    </source>
</evidence>
<reference evidence="7" key="1">
    <citation type="submission" date="2017-08" db="EMBL/GenBank/DDBJ databases">
        <title>Assembly of the North American Bullfrog Genome.</title>
        <authorList>
            <person name="Warren R.L."/>
            <person name="Vandervalk B.P."/>
            <person name="Kucuk E."/>
            <person name="Birol I."/>
            <person name="Helbing C."/>
            <person name="Pandoh P."/>
            <person name="Behsaz B."/>
            <person name="Mohamadi H."/>
            <person name="Chu J."/>
            <person name="Jackman S."/>
            <person name="Hammond S.A."/>
            <person name="Veldhoen N."/>
            <person name="Kirk H."/>
            <person name="Zhao Y."/>
            <person name="Coope R."/>
            <person name="Pleasance S."/>
            <person name="Moore R."/>
            <person name="Holt R."/>
        </authorList>
    </citation>
    <scope>NUCLEOTIDE SEQUENCE</scope>
    <source>
        <strain evidence="7">Bruno</strain>
        <tissue evidence="7">Liver</tissue>
    </source>
</reference>
<sequence>LGVFSQFLTFIIAEDAAPGTTIVTLTAIDDDVETVNKAMEFSIESGNEDGTFRIKPDGDENAVTVFLEKDLDYERVQEYRLVVAVKNVVELLGVEYGPNSTASIIISLSNVNEAPVFTEEKYEVQVPENTLPGALILNVSASDPDIHHQTGLR</sequence>
<evidence type="ECO:0000256" key="3">
    <source>
        <dbReference type="ARBA" id="ARBA00022837"/>
    </source>
</evidence>
<dbReference type="GO" id="GO:0045296">
    <property type="term" value="F:cadherin binding"/>
    <property type="evidence" value="ECO:0007669"/>
    <property type="project" value="TreeGrafter"/>
</dbReference>
<dbReference type="GO" id="GO:0000902">
    <property type="term" value="P:cell morphogenesis"/>
    <property type="evidence" value="ECO:0007669"/>
    <property type="project" value="TreeGrafter"/>
</dbReference>
<keyword evidence="3 5" id="KW-0106">Calcium</keyword>
<accession>A0A2G9SIY1</accession>
<feature type="domain" description="Cadherin" evidence="6">
    <location>
        <begin position="4"/>
        <end position="117"/>
    </location>
</feature>
<gene>
    <name evidence="7" type="ORF">AB205_0112700</name>
</gene>
<dbReference type="GO" id="GO:0016339">
    <property type="term" value="P:calcium-dependent cell-cell adhesion via plasma membrane cell adhesion molecules"/>
    <property type="evidence" value="ECO:0007669"/>
    <property type="project" value="TreeGrafter"/>
</dbReference>
<evidence type="ECO:0000313" key="7">
    <source>
        <dbReference type="EMBL" id="PIO39351.1"/>
    </source>
</evidence>
<dbReference type="Gene3D" id="2.60.40.60">
    <property type="entry name" value="Cadherins"/>
    <property type="match status" value="2"/>
</dbReference>
<dbReference type="GO" id="GO:0005509">
    <property type="term" value="F:calcium ion binding"/>
    <property type="evidence" value="ECO:0007669"/>
    <property type="project" value="UniProtKB-UniRule"/>
</dbReference>
<dbReference type="GO" id="GO:0007156">
    <property type="term" value="P:homophilic cell adhesion via plasma membrane adhesion molecules"/>
    <property type="evidence" value="ECO:0007669"/>
    <property type="project" value="InterPro"/>
</dbReference>
<dbReference type="GO" id="GO:0044331">
    <property type="term" value="P:cell-cell adhesion mediated by cadherin"/>
    <property type="evidence" value="ECO:0007669"/>
    <property type="project" value="TreeGrafter"/>
</dbReference>
<comment type="subcellular location">
    <subcellularLocation>
        <location evidence="1">Membrane</location>
    </subcellularLocation>
</comment>
<dbReference type="Pfam" id="PF00028">
    <property type="entry name" value="Cadherin"/>
    <property type="match status" value="1"/>
</dbReference>
<organism evidence="7">
    <name type="scientific">Aquarana catesbeiana</name>
    <name type="common">American bullfrog</name>
    <name type="synonym">Rana catesbeiana</name>
    <dbReference type="NCBI Taxonomy" id="8400"/>
    <lineage>
        <taxon>Eukaryota</taxon>
        <taxon>Metazoa</taxon>
        <taxon>Chordata</taxon>
        <taxon>Craniata</taxon>
        <taxon>Vertebrata</taxon>
        <taxon>Euteleostomi</taxon>
        <taxon>Amphibia</taxon>
        <taxon>Batrachia</taxon>
        <taxon>Anura</taxon>
        <taxon>Neobatrachia</taxon>
        <taxon>Ranoidea</taxon>
        <taxon>Ranidae</taxon>
        <taxon>Aquarana</taxon>
    </lineage>
</organism>
<dbReference type="PRINTS" id="PR00205">
    <property type="entry name" value="CADHERIN"/>
</dbReference>
<dbReference type="GO" id="GO:0005912">
    <property type="term" value="C:adherens junction"/>
    <property type="evidence" value="ECO:0007669"/>
    <property type="project" value="TreeGrafter"/>
</dbReference>
<dbReference type="CDD" id="cd11304">
    <property type="entry name" value="Cadherin_repeat"/>
    <property type="match status" value="2"/>
</dbReference>
<evidence type="ECO:0000256" key="1">
    <source>
        <dbReference type="ARBA" id="ARBA00004370"/>
    </source>
</evidence>
<dbReference type="OrthoDB" id="8804268at2759"/>
<dbReference type="InterPro" id="IPR015919">
    <property type="entry name" value="Cadherin-like_sf"/>
</dbReference>
<dbReference type="PANTHER" id="PTHR24027">
    <property type="entry name" value="CADHERIN-23"/>
    <property type="match status" value="1"/>
</dbReference>
<keyword evidence="4" id="KW-0472">Membrane</keyword>
<proteinExistence type="predicted"/>
<dbReference type="EMBL" id="KV924928">
    <property type="protein sequence ID" value="PIO39351.1"/>
    <property type="molecule type" value="Genomic_DNA"/>
</dbReference>
<dbReference type="AlphaFoldDB" id="A0A2G9SIY1"/>
<evidence type="ECO:0000256" key="5">
    <source>
        <dbReference type="PROSITE-ProRule" id="PRU00043"/>
    </source>
</evidence>
<dbReference type="GO" id="GO:0007043">
    <property type="term" value="P:cell-cell junction assembly"/>
    <property type="evidence" value="ECO:0007669"/>
    <property type="project" value="TreeGrafter"/>
</dbReference>
<dbReference type="GO" id="GO:0034332">
    <property type="term" value="P:adherens junction organization"/>
    <property type="evidence" value="ECO:0007669"/>
    <property type="project" value="TreeGrafter"/>
</dbReference>
<dbReference type="GO" id="GO:0016477">
    <property type="term" value="P:cell migration"/>
    <property type="evidence" value="ECO:0007669"/>
    <property type="project" value="TreeGrafter"/>
</dbReference>
<protein>
    <recommendedName>
        <fullName evidence="6">Cadherin domain-containing protein</fullName>
    </recommendedName>
</protein>
<dbReference type="InterPro" id="IPR002126">
    <property type="entry name" value="Cadherin-like_dom"/>
</dbReference>
<dbReference type="SUPFAM" id="SSF49313">
    <property type="entry name" value="Cadherin-like"/>
    <property type="match status" value="2"/>
</dbReference>
<evidence type="ECO:0000256" key="4">
    <source>
        <dbReference type="ARBA" id="ARBA00023136"/>
    </source>
</evidence>
<name>A0A2G9SIY1_AQUCT</name>
<dbReference type="InterPro" id="IPR039808">
    <property type="entry name" value="Cadherin"/>
</dbReference>
<dbReference type="GO" id="GO:0016342">
    <property type="term" value="C:catenin complex"/>
    <property type="evidence" value="ECO:0007669"/>
    <property type="project" value="TreeGrafter"/>
</dbReference>
<dbReference type="PANTHER" id="PTHR24027:SF424">
    <property type="entry name" value="CADHERIN-16 ISOFORM X3"/>
    <property type="match status" value="1"/>
</dbReference>
<evidence type="ECO:0000256" key="2">
    <source>
        <dbReference type="ARBA" id="ARBA00022737"/>
    </source>
</evidence>
<keyword evidence="2" id="KW-0677">Repeat</keyword>
<dbReference type="PROSITE" id="PS50268">
    <property type="entry name" value="CADHERIN_2"/>
    <property type="match status" value="1"/>
</dbReference>
<feature type="non-terminal residue" evidence="7">
    <location>
        <position position="1"/>
    </location>
</feature>
<dbReference type="SMART" id="SM00112">
    <property type="entry name" value="CA"/>
    <property type="match status" value="1"/>
</dbReference>